<feature type="region of interest" description="Disordered" evidence="1">
    <location>
        <begin position="1"/>
        <end position="33"/>
    </location>
</feature>
<sequence length="337" mass="36825">MLMRRDGGGGGGGRRVWIGGMGNTRVIGTGKEERRIDEDNDEIRKLAKQARKAKEKAEAKARAEARKAEAEARRKEAEMRRAEATKASKKRLKAFPIPGSAKRLAKRRPVDPDTPVAHVPSTPSFARARSEPVPSRTPSPTKSPSKARASQSRASSHSPIPRQSPNFDFNYDCQEDGGVFHFNDDDEPMIERDLSPGPFPPPFSDFEPPSSPSVPPTTSGASAGPSNVEDSPNSHSGTEEEESESDSQPKLSAKDRKRLRVLRRMMPAAMIARQIGKRLSPPPSSNALRARAVVEVSSGSEVEEVRGVVPGLARVRRGFRRDVEVRGDPESSDVERL</sequence>
<protein>
    <submittedName>
        <fullName evidence="2">Uncharacterized protein</fullName>
    </submittedName>
</protein>
<dbReference type="HOGENOM" id="CLU_825274_0_0_1"/>
<reference evidence="2 3" key="1">
    <citation type="submission" date="2014-04" db="EMBL/GenBank/DDBJ databases">
        <title>Evolutionary Origins and Diversification of the Mycorrhizal Mutualists.</title>
        <authorList>
            <consortium name="DOE Joint Genome Institute"/>
            <consortium name="Mycorrhizal Genomics Consortium"/>
            <person name="Kohler A."/>
            <person name="Kuo A."/>
            <person name="Nagy L.G."/>
            <person name="Floudas D."/>
            <person name="Copeland A."/>
            <person name="Barry K.W."/>
            <person name="Cichocki N."/>
            <person name="Veneault-Fourrey C."/>
            <person name="LaButti K."/>
            <person name="Lindquist E.A."/>
            <person name="Lipzen A."/>
            <person name="Lundell T."/>
            <person name="Morin E."/>
            <person name="Murat C."/>
            <person name="Riley R."/>
            <person name="Ohm R."/>
            <person name="Sun H."/>
            <person name="Tunlid A."/>
            <person name="Henrissat B."/>
            <person name="Grigoriev I.V."/>
            <person name="Hibbett D.S."/>
            <person name="Martin F."/>
        </authorList>
    </citation>
    <scope>NUCLEOTIDE SEQUENCE [LARGE SCALE GENOMIC DNA]</scope>
    <source>
        <strain evidence="2 3">MD-312</strain>
    </source>
</reference>
<evidence type="ECO:0000313" key="3">
    <source>
        <dbReference type="Proteomes" id="UP000053820"/>
    </source>
</evidence>
<dbReference type="EMBL" id="KN840416">
    <property type="protein sequence ID" value="KIJ57437.1"/>
    <property type="molecule type" value="Genomic_DNA"/>
</dbReference>
<gene>
    <name evidence="2" type="ORF">HYDPIDRAFT_44920</name>
</gene>
<feature type="compositionally biased region" description="Gly residues" evidence="1">
    <location>
        <begin position="8"/>
        <end position="22"/>
    </location>
</feature>
<organism evidence="2 3">
    <name type="scientific">Hydnomerulius pinastri MD-312</name>
    <dbReference type="NCBI Taxonomy" id="994086"/>
    <lineage>
        <taxon>Eukaryota</taxon>
        <taxon>Fungi</taxon>
        <taxon>Dikarya</taxon>
        <taxon>Basidiomycota</taxon>
        <taxon>Agaricomycotina</taxon>
        <taxon>Agaricomycetes</taxon>
        <taxon>Agaricomycetidae</taxon>
        <taxon>Boletales</taxon>
        <taxon>Boletales incertae sedis</taxon>
        <taxon>Leucogyrophana</taxon>
    </lineage>
</organism>
<feature type="region of interest" description="Disordered" evidence="1">
    <location>
        <begin position="47"/>
        <end position="259"/>
    </location>
</feature>
<evidence type="ECO:0000256" key="1">
    <source>
        <dbReference type="SAM" id="MobiDB-lite"/>
    </source>
</evidence>
<dbReference type="AlphaFoldDB" id="A0A0C2KJ80"/>
<feature type="compositionally biased region" description="Polar residues" evidence="1">
    <location>
        <begin position="217"/>
        <end position="233"/>
    </location>
</feature>
<proteinExistence type="predicted"/>
<feature type="compositionally biased region" description="Basic and acidic residues" evidence="1">
    <location>
        <begin position="55"/>
        <end position="86"/>
    </location>
</feature>
<evidence type="ECO:0000313" key="2">
    <source>
        <dbReference type="EMBL" id="KIJ57437.1"/>
    </source>
</evidence>
<feature type="compositionally biased region" description="Pro residues" evidence="1">
    <location>
        <begin position="197"/>
        <end position="215"/>
    </location>
</feature>
<feature type="compositionally biased region" description="Low complexity" evidence="1">
    <location>
        <begin position="134"/>
        <end position="159"/>
    </location>
</feature>
<keyword evidence="3" id="KW-1185">Reference proteome</keyword>
<feature type="non-terminal residue" evidence="2">
    <location>
        <position position="337"/>
    </location>
</feature>
<name>A0A0C2KJ80_9AGAM</name>
<dbReference type="Proteomes" id="UP000053820">
    <property type="component" value="Unassembled WGS sequence"/>
</dbReference>
<accession>A0A0C2KJ80</accession>